<dbReference type="Pfam" id="PF01370">
    <property type="entry name" value="Epimerase"/>
    <property type="match status" value="1"/>
</dbReference>
<dbReference type="EMBL" id="BOVK01000043">
    <property type="protein sequence ID" value="GIQ70271.1"/>
    <property type="molecule type" value="Genomic_DNA"/>
</dbReference>
<dbReference type="GO" id="GO:0004029">
    <property type="term" value="F:aldehyde dehydrogenase (NAD+) activity"/>
    <property type="evidence" value="ECO:0007669"/>
    <property type="project" value="TreeGrafter"/>
</dbReference>
<accession>A0A8J4H5W0</accession>
<dbReference type="PANTHER" id="PTHR48079:SF6">
    <property type="entry name" value="NAD(P)-BINDING DOMAIN-CONTAINING PROTEIN-RELATED"/>
    <property type="match status" value="1"/>
</dbReference>
<dbReference type="InterPro" id="IPR036291">
    <property type="entry name" value="NAD(P)-bd_dom_sf"/>
</dbReference>
<name>A0A8J4H5W0_9BACL</name>
<dbReference type="InterPro" id="IPR051783">
    <property type="entry name" value="NAD(P)-dependent_oxidoreduct"/>
</dbReference>
<dbReference type="GO" id="GO:0005737">
    <property type="term" value="C:cytoplasm"/>
    <property type="evidence" value="ECO:0007669"/>
    <property type="project" value="TreeGrafter"/>
</dbReference>
<proteinExistence type="predicted"/>
<protein>
    <submittedName>
        <fullName evidence="2">Epimerase</fullName>
    </submittedName>
</protein>
<feature type="domain" description="NAD-dependent epimerase/dehydratase" evidence="1">
    <location>
        <begin position="6"/>
        <end position="210"/>
    </location>
</feature>
<dbReference type="Proteomes" id="UP000677918">
    <property type="component" value="Unassembled WGS sequence"/>
</dbReference>
<sequence>MHVVFGTGALGLAVMRSLIRKGKPVRMINRRSAVQLPERVELLQGNAEEEAFCIEACRGAEVVYNCTGLPYSQWAVQLPRIMQGIIAGAAAAGAKLIYGDNLYAYGPHAGGRYHEELPIKPVGTKTKVRAKMAEELLQAHRDGVVRAAIGRGSDFYGPGVTLSLLGERVFQAALQGKPAEIIGSIDLPHTHIYIDDFASGLVVLGEEEKALGQIWHIPSADTVTTRELLEMIYEQAGHKPRYRIANGKLLHVMGWFVPAMREFREIMYMLNEPFQADCSKFAAAFPVRTTPHRIAIQQTLAWIRSRS</sequence>
<dbReference type="RefSeq" id="WP_213413049.1">
    <property type="nucleotide sequence ID" value="NZ_BOVK01000043.1"/>
</dbReference>
<reference evidence="2" key="1">
    <citation type="submission" date="2021-04" db="EMBL/GenBank/DDBJ databases">
        <title>Draft genome sequence of Xylanibacillus composti strain K13.</title>
        <authorList>
            <person name="Uke A."/>
            <person name="Chhe C."/>
            <person name="Baramee S."/>
            <person name="Kosugi A."/>
        </authorList>
    </citation>
    <scope>NUCLEOTIDE SEQUENCE</scope>
    <source>
        <strain evidence="2">K13</strain>
    </source>
</reference>
<evidence type="ECO:0000313" key="3">
    <source>
        <dbReference type="Proteomes" id="UP000677918"/>
    </source>
</evidence>
<evidence type="ECO:0000313" key="2">
    <source>
        <dbReference type="EMBL" id="GIQ70271.1"/>
    </source>
</evidence>
<comment type="caution">
    <text evidence="2">The sequence shown here is derived from an EMBL/GenBank/DDBJ whole genome shotgun (WGS) entry which is preliminary data.</text>
</comment>
<dbReference type="InterPro" id="IPR001509">
    <property type="entry name" value="Epimerase_deHydtase"/>
</dbReference>
<dbReference type="PANTHER" id="PTHR48079">
    <property type="entry name" value="PROTEIN YEEZ"/>
    <property type="match status" value="1"/>
</dbReference>
<evidence type="ECO:0000259" key="1">
    <source>
        <dbReference type="Pfam" id="PF01370"/>
    </source>
</evidence>
<organism evidence="2 3">
    <name type="scientific">Xylanibacillus composti</name>
    <dbReference type="NCBI Taxonomy" id="1572762"/>
    <lineage>
        <taxon>Bacteria</taxon>
        <taxon>Bacillati</taxon>
        <taxon>Bacillota</taxon>
        <taxon>Bacilli</taxon>
        <taxon>Bacillales</taxon>
        <taxon>Paenibacillaceae</taxon>
        <taxon>Xylanibacillus</taxon>
    </lineage>
</organism>
<keyword evidence="3" id="KW-1185">Reference proteome</keyword>
<dbReference type="AlphaFoldDB" id="A0A8J4H5W0"/>
<gene>
    <name evidence="2" type="ORF">XYCOK13_30950</name>
</gene>
<dbReference type="Gene3D" id="3.40.50.720">
    <property type="entry name" value="NAD(P)-binding Rossmann-like Domain"/>
    <property type="match status" value="1"/>
</dbReference>
<dbReference type="SUPFAM" id="SSF51735">
    <property type="entry name" value="NAD(P)-binding Rossmann-fold domains"/>
    <property type="match status" value="1"/>
</dbReference>